<evidence type="ECO:0000259" key="12">
    <source>
        <dbReference type="PROSITE" id="PS50157"/>
    </source>
</evidence>
<dbReference type="PANTHER" id="PTHR23235:SF60">
    <property type="entry name" value="STRIPE, ISOFORM D"/>
    <property type="match status" value="1"/>
</dbReference>
<dbReference type="SMART" id="SM00355">
    <property type="entry name" value="ZnF_C2H2"/>
    <property type="match status" value="3"/>
</dbReference>
<organism evidence="15">
    <name type="scientific">Brugia pahangi</name>
    <name type="common">Filarial nematode worm</name>
    <dbReference type="NCBI Taxonomy" id="6280"/>
    <lineage>
        <taxon>Eukaryota</taxon>
        <taxon>Metazoa</taxon>
        <taxon>Ecdysozoa</taxon>
        <taxon>Nematoda</taxon>
        <taxon>Chromadorea</taxon>
        <taxon>Rhabditida</taxon>
        <taxon>Spirurina</taxon>
        <taxon>Spiruromorpha</taxon>
        <taxon>Filarioidea</taxon>
        <taxon>Onchocercidae</taxon>
        <taxon>Brugia</taxon>
    </lineage>
</organism>
<keyword evidence="4 10" id="KW-0863">Zinc-finger</keyword>
<dbReference type="PANTHER" id="PTHR23235">
    <property type="entry name" value="KRUEPPEL-LIKE TRANSCRIPTION FACTOR"/>
    <property type="match status" value="1"/>
</dbReference>
<dbReference type="Gene3D" id="3.30.160.60">
    <property type="entry name" value="Classic Zinc Finger"/>
    <property type="match status" value="3"/>
</dbReference>
<dbReference type="InterPro" id="IPR013087">
    <property type="entry name" value="Znf_C2H2_type"/>
</dbReference>
<feature type="domain" description="C2H2-type" evidence="12">
    <location>
        <begin position="546"/>
        <end position="575"/>
    </location>
</feature>
<keyword evidence="3" id="KW-0677">Repeat</keyword>
<dbReference type="AlphaFoldDB" id="A0A0N4SX95"/>
<feature type="region of interest" description="Disordered" evidence="11">
    <location>
        <begin position="365"/>
        <end position="389"/>
    </location>
</feature>
<proteinExistence type="predicted"/>
<evidence type="ECO:0000256" key="4">
    <source>
        <dbReference type="ARBA" id="ARBA00022771"/>
    </source>
</evidence>
<dbReference type="GO" id="GO:0000981">
    <property type="term" value="F:DNA-binding transcription factor activity, RNA polymerase II-specific"/>
    <property type="evidence" value="ECO:0007669"/>
    <property type="project" value="TreeGrafter"/>
</dbReference>
<reference evidence="13 14" key="2">
    <citation type="submission" date="2018-11" db="EMBL/GenBank/DDBJ databases">
        <authorList>
            <consortium name="Pathogen Informatics"/>
        </authorList>
    </citation>
    <scope>NUCLEOTIDE SEQUENCE [LARGE SCALE GENOMIC DNA]</scope>
</reference>
<keyword evidence="5" id="KW-0862">Zinc</keyword>
<evidence type="ECO:0000256" key="9">
    <source>
        <dbReference type="ARBA" id="ARBA00023242"/>
    </source>
</evidence>
<gene>
    <name evidence="13" type="ORF">BPAG_LOCUS287</name>
</gene>
<keyword evidence="14" id="KW-1185">Reference proteome</keyword>
<dbReference type="SUPFAM" id="SSF57667">
    <property type="entry name" value="beta-beta-alpha zinc fingers"/>
    <property type="match status" value="2"/>
</dbReference>
<evidence type="ECO:0000313" key="13">
    <source>
        <dbReference type="EMBL" id="VDN81473.1"/>
    </source>
</evidence>
<dbReference type="GO" id="GO:0008270">
    <property type="term" value="F:zinc ion binding"/>
    <property type="evidence" value="ECO:0007669"/>
    <property type="project" value="UniProtKB-KW"/>
</dbReference>
<dbReference type="STRING" id="6280.A0A0N4SX95"/>
<keyword evidence="8" id="KW-0804">Transcription</keyword>
<reference evidence="15" key="1">
    <citation type="submission" date="2016-04" db="UniProtKB">
        <authorList>
            <consortium name="WormBaseParasite"/>
        </authorList>
    </citation>
    <scope>IDENTIFICATION</scope>
</reference>
<evidence type="ECO:0000256" key="6">
    <source>
        <dbReference type="ARBA" id="ARBA00023015"/>
    </source>
</evidence>
<evidence type="ECO:0000313" key="15">
    <source>
        <dbReference type="WBParaSite" id="BPAG_0000028601-mRNA-1"/>
    </source>
</evidence>
<comment type="subcellular location">
    <subcellularLocation>
        <location evidence="1">Nucleus</location>
    </subcellularLocation>
</comment>
<dbReference type="InterPro" id="IPR036236">
    <property type="entry name" value="Znf_C2H2_sf"/>
</dbReference>
<feature type="region of interest" description="Disordered" evidence="11">
    <location>
        <begin position="111"/>
        <end position="139"/>
    </location>
</feature>
<dbReference type="Pfam" id="PF00096">
    <property type="entry name" value="zf-C2H2"/>
    <property type="match status" value="3"/>
</dbReference>
<feature type="domain" description="C2H2-type" evidence="12">
    <location>
        <begin position="576"/>
        <end position="603"/>
    </location>
</feature>
<dbReference type="WBParaSite" id="BPAG_0000028601-mRNA-1">
    <property type="protein sequence ID" value="BPAG_0000028601-mRNA-1"/>
    <property type="gene ID" value="BPAG_0000028601"/>
</dbReference>
<dbReference type="PROSITE" id="PS50157">
    <property type="entry name" value="ZINC_FINGER_C2H2_2"/>
    <property type="match status" value="3"/>
</dbReference>
<dbReference type="FunFam" id="3.30.160.60:FF:000064">
    <property type="entry name" value="Early growth response protein 3"/>
    <property type="match status" value="1"/>
</dbReference>
<dbReference type="GO" id="GO:0000978">
    <property type="term" value="F:RNA polymerase II cis-regulatory region sequence-specific DNA binding"/>
    <property type="evidence" value="ECO:0007669"/>
    <property type="project" value="TreeGrafter"/>
</dbReference>
<keyword evidence="6" id="KW-0805">Transcription regulation</keyword>
<evidence type="ECO:0000256" key="8">
    <source>
        <dbReference type="ARBA" id="ARBA00023163"/>
    </source>
</evidence>
<evidence type="ECO:0000256" key="10">
    <source>
        <dbReference type="PROSITE-ProRule" id="PRU00042"/>
    </source>
</evidence>
<evidence type="ECO:0000256" key="5">
    <source>
        <dbReference type="ARBA" id="ARBA00022833"/>
    </source>
</evidence>
<keyword evidence="9" id="KW-0539">Nucleus</keyword>
<dbReference type="Proteomes" id="UP000278627">
    <property type="component" value="Unassembled WGS sequence"/>
</dbReference>
<dbReference type="GO" id="GO:0005634">
    <property type="term" value="C:nucleus"/>
    <property type="evidence" value="ECO:0007669"/>
    <property type="project" value="UniProtKB-SubCell"/>
</dbReference>
<feature type="domain" description="C2H2-type" evidence="12">
    <location>
        <begin position="604"/>
        <end position="631"/>
    </location>
</feature>
<dbReference type="EMBL" id="UZAD01000011">
    <property type="protein sequence ID" value="VDN81473.1"/>
    <property type="molecule type" value="Genomic_DNA"/>
</dbReference>
<evidence type="ECO:0000256" key="11">
    <source>
        <dbReference type="SAM" id="MobiDB-lite"/>
    </source>
</evidence>
<keyword evidence="2" id="KW-0479">Metal-binding</keyword>
<evidence type="ECO:0000256" key="2">
    <source>
        <dbReference type="ARBA" id="ARBA00022723"/>
    </source>
</evidence>
<evidence type="ECO:0000256" key="7">
    <source>
        <dbReference type="ARBA" id="ARBA00023125"/>
    </source>
</evidence>
<accession>A0A0N4SX95</accession>
<evidence type="ECO:0000256" key="1">
    <source>
        <dbReference type="ARBA" id="ARBA00004123"/>
    </source>
</evidence>
<evidence type="ECO:0000313" key="14">
    <source>
        <dbReference type="Proteomes" id="UP000278627"/>
    </source>
</evidence>
<sequence length="677" mass="73799">MSYMAFASCGAPVSYFPPCCFKQYFFAENMNMPLSMHIFGNFPKILKIFEVGILNVLMLYNMISHLFLAARMSQLITSSARMPMQSGKDNVSLPGPSTSASSVDAKLSVPSLRGRAGQSKPVVSLNNSNTESVGLSLNDNDSLKTPTALGNTDVTLKTPTVLGSPTKGPFSAGTHVDELITPKLSLNNFSTPNIHTQAFFGEHEPLLTANIEISTVLPQSSIANVTPGGTTIGPNGAQNDVRDQKATITFKGSISTSISTFGSQSVNSPGLSATMFQFSPLVEHFLQSITKSQQTNTNLPLLVLDPNAKASNAADTSDLFKVFQDNKDISNLPVAGIQQLSTSQPSVSSVSDNHQVLSDYIQIGRAGGNRRTTPPPGPSGVRQNGFSSSTAPNSVCSVTHCTQQQNVKIRPVVSAGAAELTSASVQMHQHKYHIHQNITCTVSPVETQNSNQSNSTSTQRTYQACNFLNCNGVPCPSRTLQSQVPISEPSDIYRSDFQPKSEPADEYYQAPLSFAQSGSQISQTSPVKISKCSNRLLKPSSHERPYKCPIENCDRRFSRSDELTRHIRIHTGQKPFQCRICMRAFSRSDHLTTHVRTHTGEKPFSCDICGRKFARSDERKRHTKVHTKQKLGILTVIKTGFSEDQYCRNIDVSILPISIAMETSNYICEVEVELSTV</sequence>
<name>A0A0N4SX95_BRUPA</name>
<evidence type="ECO:0000256" key="3">
    <source>
        <dbReference type="ARBA" id="ARBA00022737"/>
    </source>
</evidence>
<feature type="compositionally biased region" description="Polar residues" evidence="11">
    <location>
        <begin position="124"/>
        <end position="139"/>
    </location>
</feature>
<protein>
    <submittedName>
        <fullName evidence="15">Zinc finger protein</fullName>
    </submittedName>
</protein>
<dbReference type="PROSITE" id="PS00028">
    <property type="entry name" value="ZINC_FINGER_C2H2_1"/>
    <property type="match status" value="3"/>
</dbReference>
<keyword evidence="7" id="KW-0238">DNA-binding</keyword>